<evidence type="ECO:0000256" key="2">
    <source>
        <dbReference type="ARBA" id="ARBA00022679"/>
    </source>
</evidence>
<dbReference type="InterPro" id="IPR050179">
    <property type="entry name" value="Trans_hexapeptide_repeat"/>
</dbReference>
<feature type="domain" description="PglD N-terminal" evidence="5">
    <location>
        <begin position="6"/>
        <end position="85"/>
    </location>
</feature>
<keyword evidence="2" id="KW-0808">Transferase</keyword>
<dbReference type="Gene3D" id="2.160.10.10">
    <property type="entry name" value="Hexapeptide repeat proteins"/>
    <property type="match status" value="1"/>
</dbReference>
<evidence type="ECO:0000313" key="6">
    <source>
        <dbReference type="EMBL" id="CAI8952787.1"/>
    </source>
</evidence>
<dbReference type="PANTHER" id="PTHR43300:SF7">
    <property type="entry name" value="UDP-N-ACETYLBACILLOSAMINE N-ACETYLTRANSFERASE"/>
    <property type="match status" value="1"/>
</dbReference>
<sequence length="217" mass="22443">MTDKSLILLGGGGHATVLWEVLSLTECDVLGFVDPRPREDSVLALHARYLGDDGTVLLHDPQRVALINGIGSTASTQARRAIYQRFTAQGYEFAELVHPGALVSRLDTLFGMGVQVLAGAVIGPAVRFGDNVLINSRALVEHDCEVGAHCHVASGAVLCGGVRLGQGVHVGAGATIIQGVTVGDGAIIAAGSAVIKDVPATTLVAGVPARIKRTLDR</sequence>
<dbReference type="CDD" id="cd03360">
    <property type="entry name" value="LbH_AT_putative"/>
    <property type="match status" value="1"/>
</dbReference>
<gene>
    <name evidence="6" type="ORF">MSZNOR_4487</name>
</gene>
<dbReference type="SUPFAM" id="SSF51161">
    <property type="entry name" value="Trimeric LpxA-like enzymes"/>
    <property type="match status" value="1"/>
</dbReference>
<name>A0ABM9I829_9GAMM</name>
<evidence type="ECO:0000256" key="3">
    <source>
        <dbReference type="ARBA" id="ARBA00022737"/>
    </source>
</evidence>
<evidence type="ECO:0000259" key="5">
    <source>
        <dbReference type="Pfam" id="PF17836"/>
    </source>
</evidence>
<proteinExistence type="inferred from homology"/>
<keyword evidence="7" id="KW-1185">Reference proteome</keyword>
<dbReference type="PANTHER" id="PTHR43300">
    <property type="entry name" value="ACETYLTRANSFERASE"/>
    <property type="match status" value="1"/>
</dbReference>
<comment type="similarity">
    <text evidence="1">Belongs to the transferase hexapeptide repeat family.</text>
</comment>
<dbReference type="PROSITE" id="PS00101">
    <property type="entry name" value="HEXAPEP_TRANSFERASES"/>
    <property type="match status" value="1"/>
</dbReference>
<keyword evidence="3" id="KW-0677">Repeat</keyword>
<protein>
    <submittedName>
        <fullName evidence="6">PglD_N domain-containing protein</fullName>
    </submittedName>
</protein>
<dbReference type="EMBL" id="OX458333">
    <property type="protein sequence ID" value="CAI8952787.1"/>
    <property type="molecule type" value="Genomic_DNA"/>
</dbReference>
<keyword evidence="4" id="KW-0012">Acyltransferase</keyword>
<dbReference type="Gene3D" id="3.40.50.20">
    <property type="match status" value="1"/>
</dbReference>
<accession>A0ABM9I829</accession>
<dbReference type="InterPro" id="IPR020019">
    <property type="entry name" value="AcTrfase_PglD-like"/>
</dbReference>
<dbReference type="InterPro" id="IPR011004">
    <property type="entry name" value="Trimer_LpxA-like_sf"/>
</dbReference>
<dbReference type="Pfam" id="PF17836">
    <property type="entry name" value="PglD_N"/>
    <property type="match status" value="1"/>
</dbReference>
<evidence type="ECO:0000256" key="1">
    <source>
        <dbReference type="ARBA" id="ARBA00007274"/>
    </source>
</evidence>
<evidence type="ECO:0000256" key="4">
    <source>
        <dbReference type="ARBA" id="ARBA00023315"/>
    </source>
</evidence>
<dbReference type="Pfam" id="PF00132">
    <property type="entry name" value="Hexapep"/>
    <property type="match status" value="2"/>
</dbReference>
<organism evidence="6 7">
    <name type="scientific">Methylocaldum szegediense</name>
    <dbReference type="NCBI Taxonomy" id="73780"/>
    <lineage>
        <taxon>Bacteria</taxon>
        <taxon>Pseudomonadati</taxon>
        <taxon>Pseudomonadota</taxon>
        <taxon>Gammaproteobacteria</taxon>
        <taxon>Methylococcales</taxon>
        <taxon>Methylococcaceae</taxon>
        <taxon>Methylocaldum</taxon>
    </lineage>
</organism>
<dbReference type="Proteomes" id="UP001162030">
    <property type="component" value="Chromosome"/>
</dbReference>
<reference evidence="6 7" key="1">
    <citation type="submission" date="2023-03" db="EMBL/GenBank/DDBJ databases">
        <authorList>
            <person name="Pearce D."/>
        </authorList>
    </citation>
    <scope>NUCLEOTIDE SEQUENCE [LARGE SCALE GENOMIC DNA]</scope>
    <source>
        <strain evidence="6">Msz</strain>
    </source>
</reference>
<dbReference type="InterPro" id="IPR018357">
    <property type="entry name" value="Hexapep_transf_CS"/>
</dbReference>
<dbReference type="RefSeq" id="WP_317963509.1">
    <property type="nucleotide sequence ID" value="NZ_OX458333.1"/>
</dbReference>
<dbReference type="NCBIfam" id="TIGR03570">
    <property type="entry name" value="NeuD_NnaD"/>
    <property type="match status" value="1"/>
</dbReference>
<evidence type="ECO:0000313" key="7">
    <source>
        <dbReference type="Proteomes" id="UP001162030"/>
    </source>
</evidence>
<dbReference type="InterPro" id="IPR041561">
    <property type="entry name" value="PglD_N"/>
</dbReference>
<dbReference type="InterPro" id="IPR001451">
    <property type="entry name" value="Hexapep"/>
</dbReference>